<accession>A0A6S7I3Z5</accession>
<gene>
    <name evidence="2" type="ORF">PACLA_8A060661</name>
</gene>
<keyword evidence="3" id="KW-1185">Reference proteome</keyword>
<dbReference type="Proteomes" id="UP001152795">
    <property type="component" value="Unassembled WGS sequence"/>
</dbReference>
<comment type="caution">
    <text evidence="2">The sequence shown here is derived from an EMBL/GenBank/DDBJ whole genome shotgun (WGS) entry which is preliminary data.</text>
</comment>
<proteinExistence type="predicted"/>
<protein>
    <submittedName>
        <fullName evidence="2">Uncharacterized protein</fullName>
    </submittedName>
</protein>
<dbReference type="EMBL" id="CACRXK020004005">
    <property type="protein sequence ID" value="CAB4001112.1"/>
    <property type="molecule type" value="Genomic_DNA"/>
</dbReference>
<feature type="region of interest" description="Disordered" evidence="1">
    <location>
        <begin position="123"/>
        <end position="146"/>
    </location>
</feature>
<reference evidence="2" key="1">
    <citation type="submission" date="2020-04" db="EMBL/GenBank/DDBJ databases">
        <authorList>
            <person name="Alioto T."/>
            <person name="Alioto T."/>
            <person name="Gomez Garrido J."/>
        </authorList>
    </citation>
    <scope>NUCLEOTIDE SEQUENCE</scope>
    <source>
        <strain evidence="2">A484AB</strain>
    </source>
</reference>
<evidence type="ECO:0000313" key="2">
    <source>
        <dbReference type="EMBL" id="CAB4001112.1"/>
    </source>
</evidence>
<evidence type="ECO:0000313" key="3">
    <source>
        <dbReference type="Proteomes" id="UP001152795"/>
    </source>
</evidence>
<name>A0A6S7I3Z5_PARCT</name>
<dbReference type="AlphaFoldDB" id="A0A6S7I3Z5"/>
<organism evidence="2 3">
    <name type="scientific">Paramuricea clavata</name>
    <name type="common">Red gorgonian</name>
    <name type="synonym">Violescent sea-whip</name>
    <dbReference type="NCBI Taxonomy" id="317549"/>
    <lineage>
        <taxon>Eukaryota</taxon>
        <taxon>Metazoa</taxon>
        <taxon>Cnidaria</taxon>
        <taxon>Anthozoa</taxon>
        <taxon>Octocorallia</taxon>
        <taxon>Malacalcyonacea</taxon>
        <taxon>Plexauridae</taxon>
        <taxon>Paramuricea</taxon>
    </lineage>
</organism>
<evidence type="ECO:0000256" key="1">
    <source>
        <dbReference type="SAM" id="MobiDB-lite"/>
    </source>
</evidence>
<sequence>MRQEYMDPGAGYVNATNATGQPFFAHHMPHQFMHQPSPPGMSYMHPGGLRHPGLQHPVFIQQHPHQGPMMVPLGQIPPGHYPDNAIYYGHAMPAMIQSPPQITSPSLQQSQFNFPPPTMPQSVTPVRPVTQPPNVMSQQPSPPVLYVRNNEMQPTQIMTNRPPPPQSFQGN</sequence>